<gene>
    <name evidence="1" type="ORF">K0O64_12815</name>
</gene>
<dbReference type="InterPro" id="IPR023393">
    <property type="entry name" value="START-like_dom_sf"/>
</dbReference>
<dbReference type="Gene3D" id="3.30.530.20">
    <property type="match status" value="1"/>
</dbReference>
<dbReference type="RefSeq" id="WP_096311311.1">
    <property type="nucleotide sequence ID" value="NZ_BAAAVX010000042.1"/>
</dbReference>
<reference evidence="1 2" key="1">
    <citation type="submission" date="2021-07" db="EMBL/GenBank/DDBJ databases">
        <title>Whole genome sequencing of non-tuberculosis mycobacteria type-strains.</title>
        <authorList>
            <person name="Igarashi Y."/>
            <person name="Osugi A."/>
            <person name="Mitarai S."/>
        </authorList>
    </citation>
    <scope>NUCLEOTIDE SEQUENCE [LARGE SCALE GENOMIC DNA]</scope>
    <source>
        <strain evidence="1 2">JCM 16370</strain>
    </source>
</reference>
<dbReference type="Proteomes" id="UP000825367">
    <property type="component" value="Chromosome"/>
</dbReference>
<name>A0ABX8VUA4_9MYCO</name>
<evidence type="ECO:0000313" key="2">
    <source>
        <dbReference type="Proteomes" id="UP000825367"/>
    </source>
</evidence>
<evidence type="ECO:0000313" key="1">
    <source>
        <dbReference type="EMBL" id="QYL19281.1"/>
    </source>
</evidence>
<dbReference type="SUPFAM" id="SSF55961">
    <property type="entry name" value="Bet v1-like"/>
    <property type="match status" value="1"/>
</dbReference>
<proteinExistence type="predicted"/>
<evidence type="ECO:0008006" key="3">
    <source>
        <dbReference type="Google" id="ProtNLM"/>
    </source>
</evidence>
<dbReference type="EMBL" id="CP080333">
    <property type="protein sequence ID" value="QYL19281.1"/>
    <property type="molecule type" value="Genomic_DNA"/>
</dbReference>
<keyword evidence="2" id="KW-1185">Reference proteome</keyword>
<accession>A0ABX8VUA4</accession>
<organism evidence="1 2">
    <name type="scientific">Mycolicibacterium pallens</name>
    <dbReference type="NCBI Taxonomy" id="370524"/>
    <lineage>
        <taxon>Bacteria</taxon>
        <taxon>Bacillati</taxon>
        <taxon>Actinomycetota</taxon>
        <taxon>Actinomycetes</taxon>
        <taxon>Mycobacteriales</taxon>
        <taxon>Mycobacteriaceae</taxon>
        <taxon>Mycolicibacterium</taxon>
    </lineage>
</organism>
<protein>
    <recommendedName>
        <fullName evidence="3">SRPBCC family protein</fullName>
    </recommendedName>
</protein>
<sequence>MGKQRPVLAAGMALAGIAGVYRWVIRPKMYAWGATADEVAAELPGDRLVEPGPRTTRAITIDAPVEEVWPWLVQIGENRGGFYSYDVLERLVGARIRNADVIHPQWQELQVGDTVWLAQRYGHSARQVVAEVEPMSHLVLMSPPDYQRMHRGEKASGAWAFYLIPQGGQTRLVARGSGGPVGQSAFDIVHFVMERGMLRGIRRRAQSARADVRPVSLPPH</sequence>